<feature type="domain" description="HAMP" evidence="12">
    <location>
        <begin position="188"/>
        <end position="240"/>
    </location>
</feature>
<comment type="subcellular location">
    <subcellularLocation>
        <location evidence="2">Membrane</location>
    </subcellularLocation>
</comment>
<dbReference type="InterPro" id="IPR004358">
    <property type="entry name" value="Sig_transdc_His_kin-like_C"/>
</dbReference>
<dbReference type="InterPro" id="IPR003661">
    <property type="entry name" value="HisK_dim/P_dom"/>
</dbReference>
<comment type="caution">
    <text evidence="13">The sequence shown here is derived from an EMBL/GenBank/DDBJ whole genome shotgun (WGS) entry which is preliminary data.</text>
</comment>
<name>A0A4R1QUZ8_9FIRM</name>
<evidence type="ECO:0000259" key="12">
    <source>
        <dbReference type="PROSITE" id="PS50885"/>
    </source>
</evidence>
<evidence type="ECO:0000256" key="4">
    <source>
        <dbReference type="ARBA" id="ARBA00022553"/>
    </source>
</evidence>
<keyword evidence="5" id="KW-0808">Transferase</keyword>
<dbReference type="STRING" id="1650663.GCA_001486665_01121"/>
<dbReference type="Pfam" id="PF02518">
    <property type="entry name" value="HATPase_c"/>
    <property type="match status" value="1"/>
</dbReference>
<dbReference type="SMART" id="SM00388">
    <property type="entry name" value="HisKA"/>
    <property type="match status" value="1"/>
</dbReference>
<reference evidence="13 14" key="1">
    <citation type="submission" date="2019-03" db="EMBL/GenBank/DDBJ databases">
        <title>Genomic Encyclopedia of Type Strains, Phase IV (KMG-IV): sequencing the most valuable type-strain genomes for metagenomic binning, comparative biology and taxonomic classification.</title>
        <authorList>
            <person name="Goeker M."/>
        </authorList>
    </citation>
    <scope>NUCLEOTIDE SEQUENCE [LARGE SCALE GENOMIC DNA]</scope>
    <source>
        <strain evidence="13 14">DSM 100451</strain>
    </source>
</reference>
<dbReference type="PANTHER" id="PTHR45436">
    <property type="entry name" value="SENSOR HISTIDINE KINASE YKOH"/>
    <property type="match status" value="1"/>
</dbReference>
<proteinExistence type="predicted"/>
<dbReference type="InterPro" id="IPR003594">
    <property type="entry name" value="HATPase_dom"/>
</dbReference>
<dbReference type="Pfam" id="PF00672">
    <property type="entry name" value="HAMP"/>
    <property type="match status" value="1"/>
</dbReference>
<dbReference type="SMART" id="SM00387">
    <property type="entry name" value="HATPase_c"/>
    <property type="match status" value="1"/>
</dbReference>
<comment type="catalytic activity">
    <reaction evidence="1">
        <text>ATP + protein L-histidine = ADP + protein N-phospho-L-histidine.</text>
        <dbReference type="EC" id="2.7.13.3"/>
    </reaction>
</comment>
<dbReference type="GO" id="GO:0005886">
    <property type="term" value="C:plasma membrane"/>
    <property type="evidence" value="ECO:0007669"/>
    <property type="project" value="TreeGrafter"/>
</dbReference>
<dbReference type="Gene3D" id="6.10.340.10">
    <property type="match status" value="1"/>
</dbReference>
<dbReference type="SUPFAM" id="SSF47384">
    <property type="entry name" value="Homodimeric domain of signal transducing histidine kinase"/>
    <property type="match status" value="1"/>
</dbReference>
<evidence type="ECO:0000256" key="9">
    <source>
        <dbReference type="ARBA" id="ARBA00023012"/>
    </source>
</evidence>
<dbReference type="CDD" id="cd06225">
    <property type="entry name" value="HAMP"/>
    <property type="match status" value="1"/>
</dbReference>
<evidence type="ECO:0000259" key="11">
    <source>
        <dbReference type="PROSITE" id="PS50109"/>
    </source>
</evidence>
<dbReference type="InterPro" id="IPR003660">
    <property type="entry name" value="HAMP_dom"/>
</dbReference>
<dbReference type="GO" id="GO:0000155">
    <property type="term" value="F:phosphorelay sensor kinase activity"/>
    <property type="evidence" value="ECO:0007669"/>
    <property type="project" value="InterPro"/>
</dbReference>
<dbReference type="CDD" id="cd00082">
    <property type="entry name" value="HisKA"/>
    <property type="match status" value="1"/>
</dbReference>
<dbReference type="Gene3D" id="1.10.287.130">
    <property type="match status" value="1"/>
</dbReference>
<accession>A0A4R1QUZ8</accession>
<organism evidence="13 14">
    <name type="scientific">Allofournierella massiliensis</name>
    <dbReference type="NCBI Taxonomy" id="1650663"/>
    <lineage>
        <taxon>Bacteria</taxon>
        <taxon>Bacillati</taxon>
        <taxon>Bacillota</taxon>
        <taxon>Clostridia</taxon>
        <taxon>Eubacteriales</taxon>
        <taxon>Oscillospiraceae</taxon>
        <taxon>Allofournierella</taxon>
    </lineage>
</organism>
<dbReference type="InterPro" id="IPR005467">
    <property type="entry name" value="His_kinase_dom"/>
</dbReference>
<evidence type="ECO:0000256" key="7">
    <source>
        <dbReference type="ARBA" id="ARBA00022777"/>
    </source>
</evidence>
<dbReference type="Proteomes" id="UP000295184">
    <property type="component" value="Unassembled WGS sequence"/>
</dbReference>
<dbReference type="PANTHER" id="PTHR45436:SF5">
    <property type="entry name" value="SENSOR HISTIDINE KINASE TRCS"/>
    <property type="match status" value="1"/>
</dbReference>
<dbReference type="RefSeq" id="WP_058963600.1">
    <property type="nucleotide sequence ID" value="NZ_CABKVM010000015.1"/>
</dbReference>
<evidence type="ECO:0000256" key="10">
    <source>
        <dbReference type="ARBA" id="ARBA00023136"/>
    </source>
</evidence>
<keyword evidence="8" id="KW-1133">Transmembrane helix</keyword>
<dbReference type="SUPFAM" id="SSF158472">
    <property type="entry name" value="HAMP domain-like"/>
    <property type="match status" value="1"/>
</dbReference>
<dbReference type="InterPro" id="IPR036890">
    <property type="entry name" value="HATPase_C_sf"/>
</dbReference>
<evidence type="ECO:0000256" key="8">
    <source>
        <dbReference type="ARBA" id="ARBA00022989"/>
    </source>
</evidence>
<evidence type="ECO:0000256" key="5">
    <source>
        <dbReference type="ARBA" id="ARBA00022679"/>
    </source>
</evidence>
<keyword evidence="10" id="KW-0472">Membrane</keyword>
<dbReference type="Pfam" id="PF00512">
    <property type="entry name" value="HisKA"/>
    <property type="match status" value="1"/>
</dbReference>
<dbReference type="SMART" id="SM00304">
    <property type="entry name" value="HAMP"/>
    <property type="match status" value="1"/>
</dbReference>
<keyword evidence="9" id="KW-0902">Two-component regulatory system</keyword>
<keyword evidence="6" id="KW-0812">Transmembrane</keyword>
<evidence type="ECO:0000313" key="14">
    <source>
        <dbReference type="Proteomes" id="UP000295184"/>
    </source>
</evidence>
<dbReference type="SUPFAM" id="SSF55874">
    <property type="entry name" value="ATPase domain of HSP90 chaperone/DNA topoisomerase II/histidine kinase"/>
    <property type="match status" value="1"/>
</dbReference>
<dbReference type="PRINTS" id="PR00344">
    <property type="entry name" value="BCTRLSENSOR"/>
</dbReference>
<gene>
    <name evidence="13" type="ORF">EDD77_10950</name>
</gene>
<keyword evidence="7 13" id="KW-0418">Kinase</keyword>
<dbReference type="EMBL" id="SLUM01000009">
    <property type="protein sequence ID" value="TCL57776.1"/>
    <property type="molecule type" value="Genomic_DNA"/>
</dbReference>
<dbReference type="AlphaFoldDB" id="A0A4R1QUZ8"/>
<dbReference type="PROSITE" id="PS50885">
    <property type="entry name" value="HAMP"/>
    <property type="match status" value="1"/>
</dbReference>
<keyword evidence="4" id="KW-0597">Phosphoprotein</keyword>
<evidence type="ECO:0000256" key="2">
    <source>
        <dbReference type="ARBA" id="ARBA00004370"/>
    </source>
</evidence>
<dbReference type="Gene3D" id="3.30.565.10">
    <property type="entry name" value="Histidine kinase-like ATPase, C-terminal domain"/>
    <property type="match status" value="1"/>
</dbReference>
<evidence type="ECO:0000256" key="3">
    <source>
        <dbReference type="ARBA" id="ARBA00012438"/>
    </source>
</evidence>
<evidence type="ECO:0000256" key="1">
    <source>
        <dbReference type="ARBA" id="ARBA00000085"/>
    </source>
</evidence>
<dbReference type="PROSITE" id="PS50109">
    <property type="entry name" value="HIS_KIN"/>
    <property type="match status" value="1"/>
</dbReference>
<evidence type="ECO:0000313" key="13">
    <source>
        <dbReference type="EMBL" id="TCL57776.1"/>
    </source>
</evidence>
<protein>
    <recommendedName>
        <fullName evidence="3">histidine kinase</fullName>
        <ecNumber evidence="3">2.7.13.3</ecNumber>
    </recommendedName>
</protein>
<dbReference type="CDD" id="cd00075">
    <property type="entry name" value="HATPase"/>
    <property type="match status" value="1"/>
</dbReference>
<evidence type="ECO:0000256" key="6">
    <source>
        <dbReference type="ARBA" id="ARBA00022692"/>
    </source>
</evidence>
<dbReference type="InterPro" id="IPR036097">
    <property type="entry name" value="HisK_dim/P_sf"/>
</dbReference>
<dbReference type="EC" id="2.7.13.3" evidence="3"/>
<dbReference type="OrthoDB" id="9780718at2"/>
<dbReference type="InterPro" id="IPR050428">
    <property type="entry name" value="TCS_sensor_his_kinase"/>
</dbReference>
<feature type="domain" description="Histidine kinase" evidence="11">
    <location>
        <begin position="255"/>
        <end position="466"/>
    </location>
</feature>
<sequence length="467" mass="51200">MKLAPKLVLTILLLLGVLLAAGGGWLTKTDFERNFEQARTQNTLAHRRDTYSLQNGLLAKAGSGEITSQEVADYGSSLGLYVGQEQGGFAVYQDEQVMYSSLPAALGQEAACQAIEAGEEALLLRKAGQNSYMLMASPVQAAGKQYWLVSAYDVTNLFRAREEKFRELFRLELAALALAGTAAALAVSWMIRPLKKLEKASRAVAAGDYTLSTATKSRDEVGALSRSFDAMTATVRDKVDQMEDTILRQKQFVSAFTHELKTPMTSILGYSDLLRSGEMNPEDQRQAVQYIHREALRLETLSGKLMQLMGLVEQEELTLEPVRLVLVLRDTAASLPELAPMLDIRCDPSLTVMADRDLLADLVRNLVINAARAQPKDGRVHITAGRTEEGVALRVADRGRGIPEADLSHITEPFYMVDKSRARAQNGSGMGLALCARIARLHGSELRFTSRLGQGTVVELILREGEE</sequence>